<gene>
    <name evidence="6" type="ORF">B0A52_09235</name>
</gene>
<dbReference type="AlphaFoldDB" id="A0A438MVW4"/>
<feature type="compositionally biased region" description="Polar residues" evidence="4">
    <location>
        <begin position="179"/>
        <end position="201"/>
    </location>
</feature>
<dbReference type="GO" id="GO:0046983">
    <property type="term" value="F:protein dimerization activity"/>
    <property type="evidence" value="ECO:0007669"/>
    <property type="project" value="InterPro"/>
</dbReference>
<dbReference type="GO" id="GO:0090575">
    <property type="term" value="C:RNA polymerase II transcription regulator complex"/>
    <property type="evidence" value="ECO:0007669"/>
    <property type="project" value="TreeGrafter"/>
</dbReference>
<dbReference type="PANTHER" id="PTHR10328">
    <property type="entry name" value="PROTEIN MAX MYC-ASSOCIATED FACTOR X"/>
    <property type="match status" value="1"/>
</dbReference>
<dbReference type="EMBL" id="NAJM01000053">
    <property type="protein sequence ID" value="RVX67021.1"/>
    <property type="molecule type" value="Genomic_DNA"/>
</dbReference>
<accession>A0A438MVW4</accession>
<dbReference type="PROSITE" id="PS50888">
    <property type="entry name" value="BHLH"/>
    <property type="match status" value="1"/>
</dbReference>
<evidence type="ECO:0000259" key="5">
    <source>
        <dbReference type="PROSITE" id="PS50888"/>
    </source>
</evidence>
<dbReference type="GO" id="GO:0003700">
    <property type="term" value="F:DNA-binding transcription factor activity"/>
    <property type="evidence" value="ECO:0007669"/>
    <property type="project" value="TreeGrafter"/>
</dbReference>
<feature type="compositionally biased region" description="Low complexity" evidence="4">
    <location>
        <begin position="12"/>
        <end position="27"/>
    </location>
</feature>
<dbReference type="InterPro" id="IPR011598">
    <property type="entry name" value="bHLH_dom"/>
</dbReference>
<keyword evidence="1" id="KW-0238">DNA-binding</keyword>
<dbReference type="GO" id="GO:0003677">
    <property type="term" value="F:DNA binding"/>
    <property type="evidence" value="ECO:0007669"/>
    <property type="project" value="UniProtKB-KW"/>
</dbReference>
<feature type="compositionally biased region" description="Polar residues" evidence="4">
    <location>
        <begin position="157"/>
        <end position="171"/>
    </location>
</feature>
<organism evidence="6 7">
    <name type="scientific">Exophiala mesophila</name>
    <name type="common">Black yeast-like fungus</name>
    <dbReference type="NCBI Taxonomy" id="212818"/>
    <lineage>
        <taxon>Eukaryota</taxon>
        <taxon>Fungi</taxon>
        <taxon>Dikarya</taxon>
        <taxon>Ascomycota</taxon>
        <taxon>Pezizomycotina</taxon>
        <taxon>Eurotiomycetes</taxon>
        <taxon>Chaetothyriomycetidae</taxon>
        <taxon>Chaetothyriales</taxon>
        <taxon>Herpotrichiellaceae</taxon>
        <taxon>Exophiala</taxon>
    </lineage>
</organism>
<feature type="coiled-coil region" evidence="3">
    <location>
        <begin position="368"/>
        <end position="402"/>
    </location>
</feature>
<dbReference type="Proteomes" id="UP000288859">
    <property type="component" value="Unassembled WGS sequence"/>
</dbReference>
<feature type="compositionally biased region" description="Basic and acidic residues" evidence="4">
    <location>
        <begin position="123"/>
        <end position="137"/>
    </location>
</feature>
<name>A0A438MVW4_EXOME</name>
<keyword evidence="2" id="KW-0539">Nucleus</keyword>
<dbReference type="GO" id="GO:0045944">
    <property type="term" value="P:positive regulation of transcription by RNA polymerase II"/>
    <property type="evidence" value="ECO:0007669"/>
    <property type="project" value="TreeGrafter"/>
</dbReference>
<keyword evidence="3" id="KW-0175">Coiled coil</keyword>
<reference evidence="6 7" key="1">
    <citation type="submission" date="2017-03" db="EMBL/GenBank/DDBJ databases">
        <title>Genomes of endolithic fungi from Antarctica.</title>
        <authorList>
            <person name="Coleine C."/>
            <person name="Masonjones S."/>
            <person name="Stajich J.E."/>
        </authorList>
    </citation>
    <scope>NUCLEOTIDE SEQUENCE [LARGE SCALE GENOMIC DNA]</scope>
    <source>
        <strain evidence="6 7">CCFEE 6314</strain>
    </source>
</reference>
<evidence type="ECO:0000256" key="1">
    <source>
        <dbReference type="ARBA" id="ARBA00023125"/>
    </source>
</evidence>
<dbReference type="Gene3D" id="4.10.280.10">
    <property type="entry name" value="Helix-loop-helix DNA-binding domain"/>
    <property type="match status" value="1"/>
</dbReference>
<comment type="caution">
    <text evidence="6">The sequence shown here is derived from an EMBL/GenBank/DDBJ whole genome shotgun (WGS) entry which is preliminary data.</text>
</comment>
<protein>
    <recommendedName>
        <fullName evidence="5">BHLH domain-containing protein</fullName>
    </recommendedName>
</protein>
<feature type="compositionally biased region" description="Basic and acidic residues" evidence="4">
    <location>
        <begin position="290"/>
        <end position="306"/>
    </location>
</feature>
<feature type="region of interest" description="Disordered" evidence="4">
    <location>
        <begin position="290"/>
        <end position="317"/>
    </location>
</feature>
<feature type="domain" description="BHLH" evidence="5">
    <location>
        <begin position="320"/>
        <end position="371"/>
    </location>
</feature>
<evidence type="ECO:0000313" key="6">
    <source>
        <dbReference type="EMBL" id="RVX67021.1"/>
    </source>
</evidence>
<evidence type="ECO:0000256" key="3">
    <source>
        <dbReference type="SAM" id="Coils"/>
    </source>
</evidence>
<dbReference type="InterPro" id="IPR036638">
    <property type="entry name" value="HLH_DNA-bd_sf"/>
</dbReference>
<dbReference type="Pfam" id="PF00010">
    <property type="entry name" value="HLH"/>
    <property type="match status" value="1"/>
</dbReference>
<dbReference type="SUPFAM" id="SSF47459">
    <property type="entry name" value="HLH, helix-loop-helix DNA-binding domain"/>
    <property type="match status" value="1"/>
</dbReference>
<dbReference type="PANTHER" id="PTHR10328:SF15">
    <property type="entry name" value="BHLH TRANSCRIPTION FACTOR"/>
    <property type="match status" value="1"/>
</dbReference>
<evidence type="ECO:0000256" key="2">
    <source>
        <dbReference type="ARBA" id="ARBA00023242"/>
    </source>
</evidence>
<dbReference type="VEuPathDB" id="FungiDB:PV10_03132"/>
<feature type="region of interest" description="Disordered" evidence="4">
    <location>
        <begin position="1"/>
        <end position="262"/>
    </location>
</feature>
<feature type="region of interest" description="Disordered" evidence="4">
    <location>
        <begin position="406"/>
        <end position="464"/>
    </location>
</feature>
<evidence type="ECO:0000256" key="4">
    <source>
        <dbReference type="SAM" id="MobiDB-lite"/>
    </source>
</evidence>
<evidence type="ECO:0000313" key="7">
    <source>
        <dbReference type="Proteomes" id="UP000288859"/>
    </source>
</evidence>
<dbReference type="SMART" id="SM00353">
    <property type="entry name" value="HLH"/>
    <property type="match status" value="1"/>
</dbReference>
<feature type="compositionally biased region" description="Polar residues" evidence="4">
    <location>
        <begin position="56"/>
        <end position="85"/>
    </location>
</feature>
<proteinExistence type="predicted"/>
<dbReference type="OrthoDB" id="8964853at2759"/>
<sequence>METTTSHRPWEATSPTALPQTTQTLPSIASLTSKLPPQPADRNRLDLSIPPPPQRDSGSWMPSGTLSGSSAQSGNSMPYLNSAHSPNGPAPSPYSPDHHSTPSGGFGNASQHINGPPAPTSDQNHHRASTDYDDSRRSSVTNSIHSGMHNLGLGPTSPYTSNNLSQSSLVSGLQRERGIQTNGPSGSRYSTMSGASISSFGSARGSRNGFAAGRVAPPILENPKSEVYSADLPTRGQAYAFPDPDAPRPPGRPPSTYSRRNSFAESFTSSILTVESSRLPLGQHELPDAHHHSLQHKHIDNLRGDPDSPNGQTPYSRTPELRVTHKLAERKRRSEMKDCFEQLRTRLPQAQNNKSSKWETLSRAIDYITSLENSNKQQRADYEKQRHQLQELENKVYEMSQQMQRMQHPGSFPPPPAAMPQTPLNYGPGSHYNSNIESASDPPRTLPPLMNGVMQGIQYSDDRR</sequence>